<dbReference type="Gene3D" id="3.10.129.10">
    <property type="entry name" value="Hotdog Thioesterase"/>
    <property type="match status" value="1"/>
</dbReference>
<evidence type="ECO:0000313" key="4">
    <source>
        <dbReference type="Proteomes" id="UP000236584"/>
    </source>
</evidence>
<evidence type="ECO:0000259" key="2">
    <source>
        <dbReference type="SMART" id="SM00746"/>
    </source>
</evidence>
<gene>
    <name evidence="3" type="ORF">C2R22_22700</name>
</gene>
<dbReference type="Proteomes" id="UP000236584">
    <property type="component" value="Plasmid unnamed2"/>
</dbReference>
<dbReference type="Pfam" id="PF01575">
    <property type="entry name" value="MaoC_dehydratas"/>
    <property type="match status" value="1"/>
</dbReference>
<protein>
    <recommendedName>
        <fullName evidence="2">TRASH domain-containing protein</fullName>
    </recommendedName>
</protein>
<dbReference type="Gene3D" id="1.10.620.20">
    <property type="entry name" value="Ribonucleotide Reductase, subunit A"/>
    <property type="match status" value="1"/>
</dbReference>
<dbReference type="SUPFAM" id="SSF47240">
    <property type="entry name" value="Ferritin-like"/>
    <property type="match status" value="1"/>
</dbReference>
<proteinExistence type="predicted"/>
<feature type="transmembrane region" description="Helical" evidence="1">
    <location>
        <begin position="217"/>
        <end position="241"/>
    </location>
</feature>
<name>A0A2I8VR18_9EURY</name>
<dbReference type="InterPro" id="IPR050965">
    <property type="entry name" value="UPF0336/Enoyl-CoA_hydratase"/>
</dbReference>
<keyword evidence="3" id="KW-0614">Plasmid</keyword>
<dbReference type="GO" id="GO:0016491">
    <property type="term" value="F:oxidoreductase activity"/>
    <property type="evidence" value="ECO:0007669"/>
    <property type="project" value="InterPro"/>
</dbReference>
<dbReference type="CDD" id="cd03449">
    <property type="entry name" value="R_hydratase"/>
    <property type="match status" value="1"/>
</dbReference>
<geneLocation type="plasmid" evidence="3">
    <name>unnamed2</name>
</geneLocation>
<dbReference type="InterPro" id="IPR029069">
    <property type="entry name" value="HotDog_dom_sf"/>
</dbReference>
<dbReference type="SMART" id="SM00746">
    <property type="entry name" value="TRASH"/>
    <property type="match status" value="1"/>
</dbReference>
<dbReference type="PANTHER" id="PTHR43437:SF3">
    <property type="entry name" value="HYDROXYACYL-THIOESTER DEHYDRATASE TYPE 2, MITOCHONDRIAL"/>
    <property type="match status" value="1"/>
</dbReference>
<dbReference type="EMBL" id="CP026311">
    <property type="protein sequence ID" value="AUV84361.1"/>
    <property type="molecule type" value="Genomic_DNA"/>
</dbReference>
<keyword evidence="1" id="KW-0812">Transmembrane</keyword>
<evidence type="ECO:0000256" key="1">
    <source>
        <dbReference type="SAM" id="Phobius"/>
    </source>
</evidence>
<dbReference type="InterPro" id="IPR009078">
    <property type="entry name" value="Ferritin-like_SF"/>
</dbReference>
<keyword evidence="1" id="KW-1133">Transmembrane helix</keyword>
<dbReference type="InterPro" id="IPR002539">
    <property type="entry name" value="MaoC-like_dom"/>
</dbReference>
<dbReference type="Pfam" id="PF04945">
    <property type="entry name" value="YHS"/>
    <property type="match status" value="1"/>
</dbReference>
<dbReference type="AlphaFoldDB" id="A0A2I8VR18"/>
<evidence type="ECO:0000313" key="3">
    <source>
        <dbReference type="EMBL" id="AUV84361.1"/>
    </source>
</evidence>
<accession>A0A2I8VR18</accession>
<keyword evidence="4" id="KW-1185">Reference proteome</keyword>
<dbReference type="GO" id="GO:0019171">
    <property type="term" value="F:(3R)-hydroxyacyl-[acyl-carrier-protein] dehydratase activity"/>
    <property type="evidence" value="ECO:0007669"/>
    <property type="project" value="TreeGrafter"/>
</dbReference>
<dbReference type="InterPro" id="IPR007029">
    <property type="entry name" value="YHS_dom"/>
</dbReference>
<dbReference type="SUPFAM" id="SSF54637">
    <property type="entry name" value="Thioesterase/thiol ester dehydrase-isomerase"/>
    <property type="match status" value="1"/>
</dbReference>
<dbReference type="KEGG" id="srub:C2R22_22700"/>
<dbReference type="PANTHER" id="PTHR43437">
    <property type="entry name" value="HYDROXYACYL-THIOESTER DEHYDRATASE TYPE 2, MITOCHONDRIAL-RELATED"/>
    <property type="match status" value="1"/>
</dbReference>
<reference evidence="3 4" key="1">
    <citation type="submission" date="2018-01" db="EMBL/GenBank/DDBJ databases">
        <title>Complete genome sequence of Salinigranum rubrum GX10T, an extremely halophilic archaeon isolated from a marine solar saltern.</title>
        <authorList>
            <person name="Han S."/>
        </authorList>
    </citation>
    <scope>NUCLEOTIDE SEQUENCE [LARGE SCALE GENOMIC DNA]</scope>
    <source>
        <strain evidence="3 4">GX10</strain>
        <plasmid evidence="4">Plasmid unnamed2</plasmid>
    </source>
</reference>
<dbReference type="GO" id="GO:0006633">
    <property type="term" value="P:fatty acid biosynthetic process"/>
    <property type="evidence" value="ECO:0007669"/>
    <property type="project" value="TreeGrafter"/>
</dbReference>
<dbReference type="InterPro" id="IPR012348">
    <property type="entry name" value="RNR-like"/>
</dbReference>
<dbReference type="InterPro" id="IPR011017">
    <property type="entry name" value="TRASH_dom"/>
</dbReference>
<keyword evidence="1" id="KW-0472">Membrane</keyword>
<organism evidence="3 4">
    <name type="scientific">Salinigranum rubrum</name>
    <dbReference type="NCBI Taxonomy" id="755307"/>
    <lineage>
        <taxon>Archaea</taxon>
        <taxon>Methanobacteriati</taxon>
        <taxon>Methanobacteriota</taxon>
        <taxon>Stenosarchaea group</taxon>
        <taxon>Halobacteria</taxon>
        <taxon>Halobacteriales</taxon>
        <taxon>Haloferacaceae</taxon>
        <taxon>Salinigranum</taxon>
    </lineage>
</organism>
<sequence length="300" mass="33370">MGWNERPRRRGGAQTESRETLWAGQTLMLCHVFIKVKANTPRRFTPQFYLTNEYRSDAHLDTVTPCNALAHLLNSPAIRNQNQQFSVPMPVDPVCGMEIPTETAEATTEYEGDSFYFCSNDCRALFASAPEKYVETPHPHLIEAGGAIIPRLPYGRAKGEFDIEITDPTALQEGDSVTFSKEITDDDVRKFAEATSDTNALHLNDAFAEKTRFGHRIVHGTLVSGLISAALACFPGLTIYISQNIEFRRPVDIGDSLTAQCKIVDELEGDRYRLTTRIENYAGEIVLDGTATVLIDPLPE</sequence>
<feature type="domain" description="TRASH" evidence="2">
    <location>
        <begin position="92"/>
        <end position="130"/>
    </location>
</feature>